<feature type="active site" description="Cysteine sulfenic acid (-SOH) intermediate; for peroxidase activity" evidence="9">
    <location>
        <position position="45"/>
    </location>
</feature>
<dbReference type="PANTHER" id="PTHR10681">
    <property type="entry name" value="THIOREDOXIN PEROXIDASE"/>
    <property type="match status" value="1"/>
</dbReference>
<dbReference type="PIRSF" id="PIRSF000239">
    <property type="entry name" value="AHPC"/>
    <property type="match status" value="1"/>
</dbReference>
<dbReference type="InterPro" id="IPR019479">
    <property type="entry name" value="Peroxiredoxin_C"/>
</dbReference>
<accession>D0LIZ9</accession>
<dbReference type="InterPro" id="IPR045020">
    <property type="entry name" value="PRX_1cys"/>
</dbReference>
<comment type="function">
    <text evidence="8">Thiol-specific peroxidase that catalyzes the reduction of hydrogen peroxide and organic hydroperoxides to water and alcohols, respectively. Plays a role in cell protection against oxidative stress by detoxifying peroxides.</text>
</comment>
<dbReference type="Pfam" id="PF10417">
    <property type="entry name" value="1-cysPrx_C"/>
    <property type="match status" value="1"/>
</dbReference>
<dbReference type="InterPro" id="IPR000866">
    <property type="entry name" value="AhpC/TSA"/>
</dbReference>
<reference evidence="11 12" key="1">
    <citation type="journal article" date="2010" name="Stand. Genomic Sci.">
        <title>Complete genome sequence of Haliangium ochraceum type strain (SMP-2).</title>
        <authorList>
            <consortium name="US DOE Joint Genome Institute (JGI-PGF)"/>
            <person name="Ivanova N."/>
            <person name="Daum C."/>
            <person name="Lang E."/>
            <person name="Abt B."/>
            <person name="Kopitz M."/>
            <person name="Saunders E."/>
            <person name="Lapidus A."/>
            <person name="Lucas S."/>
            <person name="Glavina Del Rio T."/>
            <person name="Nolan M."/>
            <person name="Tice H."/>
            <person name="Copeland A."/>
            <person name="Cheng J.F."/>
            <person name="Chen F."/>
            <person name="Bruce D."/>
            <person name="Goodwin L."/>
            <person name="Pitluck S."/>
            <person name="Mavromatis K."/>
            <person name="Pati A."/>
            <person name="Mikhailova N."/>
            <person name="Chen A."/>
            <person name="Palaniappan K."/>
            <person name="Land M."/>
            <person name="Hauser L."/>
            <person name="Chang Y.J."/>
            <person name="Jeffries C.D."/>
            <person name="Detter J.C."/>
            <person name="Brettin T."/>
            <person name="Rohde M."/>
            <person name="Goker M."/>
            <person name="Bristow J."/>
            <person name="Markowitz V."/>
            <person name="Eisen J.A."/>
            <person name="Hugenholtz P."/>
            <person name="Kyrpides N.C."/>
            <person name="Klenk H.P."/>
        </authorList>
    </citation>
    <scope>NUCLEOTIDE SEQUENCE [LARGE SCALE GENOMIC DNA]</scope>
    <source>
        <strain evidence="12">DSM 14365 / CIP 107738 / JCM 11303 / AJ 13395 / SMP-2</strain>
    </source>
</reference>
<dbReference type="GO" id="GO:0006979">
    <property type="term" value="P:response to oxidative stress"/>
    <property type="evidence" value="ECO:0007669"/>
    <property type="project" value="TreeGrafter"/>
</dbReference>
<dbReference type="RefSeq" id="WP_012825655.1">
    <property type="nucleotide sequence ID" value="NC_013440.1"/>
</dbReference>
<dbReference type="PROSITE" id="PS51352">
    <property type="entry name" value="THIOREDOXIN_2"/>
    <property type="match status" value="1"/>
</dbReference>
<keyword evidence="4 11" id="KW-0560">Oxidoreductase</keyword>
<keyword evidence="5" id="KW-0676">Redox-active center</keyword>
<name>D0LIZ9_HALO1</name>
<evidence type="ECO:0000259" key="10">
    <source>
        <dbReference type="PROSITE" id="PS51352"/>
    </source>
</evidence>
<dbReference type="Pfam" id="PF00578">
    <property type="entry name" value="AhpC-TSA"/>
    <property type="match status" value="1"/>
</dbReference>
<dbReference type="eggNOG" id="COG0450">
    <property type="taxonomic scope" value="Bacteria"/>
</dbReference>
<dbReference type="GO" id="GO:0042744">
    <property type="term" value="P:hydrogen peroxide catabolic process"/>
    <property type="evidence" value="ECO:0007669"/>
    <property type="project" value="TreeGrafter"/>
</dbReference>
<dbReference type="FunFam" id="3.40.30.10:FF:000011">
    <property type="entry name" value="Peroxiredoxin PRX1"/>
    <property type="match status" value="1"/>
</dbReference>
<dbReference type="InterPro" id="IPR050217">
    <property type="entry name" value="Peroxiredoxin"/>
</dbReference>
<evidence type="ECO:0000256" key="8">
    <source>
        <dbReference type="ARBA" id="ARBA00037420"/>
    </source>
</evidence>
<evidence type="ECO:0000256" key="1">
    <source>
        <dbReference type="ARBA" id="ARBA00009796"/>
    </source>
</evidence>
<evidence type="ECO:0000256" key="2">
    <source>
        <dbReference type="ARBA" id="ARBA00022559"/>
    </source>
</evidence>
<dbReference type="CDD" id="cd03016">
    <property type="entry name" value="PRX_1cys"/>
    <property type="match status" value="1"/>
</dbReference>
<dbReference type="FunFam" id="3.30.1020.10:FF:000001">
    <property type="entry name" value="1-Cys peroxiredoxin"/>
    <property type="match status" value="1"/>
</dbReference>
<dbReference type="EMBL" id="CP001804">
    <property type="protein sequence ID" value="ACY13028.1"/>
    <property type="molecule type" value="Genomic_DNA"/>
</dbReference>
<gene>
    <name evidence="11" type="ordered locus">Hoch_0387</name>
</gene>
<keyword evidence="3" id="KW-0049">Antioxidant</keyword>
<dbReference type="KEGG" id="hoh:Hoch_0387"/>
<dbReference type="GO" id="GO:0045454">
    <property type="term" value="P:cell redox homeostasis"/>
    <property type="evidence" value="ECO:0007669"/>
    <property type="project" value="TreeGrafter"/>
</dbReference>
<evidence type="ECO:0000313" key="12">
    <source>
        <dbReference type="Proteomes" id="UP000001880"/>
    </source>
</evidence>
<comment type="similarity">
    <text evidence="6">Belongs to the peroxiredoxin family. Prx6 subfamily.</text>
</comment>
<sequence length="212" mass="23892">MSLRIGSTAPDFTQESTAGTISFHEWLGDSWGVLFSHPKDFTPVCTTELGRASSLVEDFAKRNCKLLALSVDSVEDHNKWIGDIEETQQVKQSFPILGDTDRKVSQLYDMIHPEANDTLTVRSVFFVDPKKKIRAIITYPASTGRNFQEILRVIDSLQLTDHHQVATPADWKDGDDVVIVPSITDPKEIADKFPKGHKELKPYLRMTPQPNK</sequence>
<comment type="similarity">
    <text evidence="1">Belongs to the peroxiredoxin family. AhpC/Prx1 subfamily.</text>
</comment>
<evidence type="ECO:0000256" key="7">
    <source>
        <dbReference type="ARBA" id="ARBA00032824"/>
    </source>
</evidence>
<dbReference type="InterPro" id="IPR036249">
    <property type="entry name" value="Thioredoxin-like_sf"/>
</dbReference>
<evidence type="ECO:0000256" key="3">
    <source>
        <dbReference type="ARBA" id="ARBA00022862"/>
    </source>
</evidence>
<protein>
    <recommendedName>
        <fullName evidence="7">Thioredoxin peroxidase</fullName>
    </recommendedName>
</protein>
<evidence type="ECO:0000256" key="5">
    <source>
        <dbReference type="ARBA" id="ARBA00023284"/>
    </source>
</evidence>
<dbReference type="InterPro" id="IPR013766">
    <property type="entry name" value="Thioredoxin_domain"/>
</dbReference>
<keyword evidence="12" id="KW-1185">Reference proteome</keyword>
<dbReference type="InterPro" id="IPR024706">
    <property type="entry name" value="Peroxiredoxin_AhpC-typ"/>
</dbReference>
<dbReference type="Proteomes" id="UP000001880">
    <property type="component" value="Chromosome"/>
</dbReference>
<feature type="domain" description="Thioredoxin" evidence="10">
    <location>
        <begin position="3"/>
        <end position="159"/>
    </location>
</feature>
<evidence type="ECO:0000256" key="6">
    <source>
        <dbReference type="ARBA" id="ARBA00025719"/>
    </source>
</evidence>
<evidence type="ECO:0000256" key="4">
    <source>
        <dbReference type="ARBA" id="ARBA00023002"/>
    </source>
</evidence>
<dbReference type="OrthoDB" id="9812811at2"/>
<dbReference type="GO" id="GO:0033554">
    <property type="term" value="P:cellular response to stress"/>
    <property type="evidence" value="ECO:0007669"/>
    <property type="project" value="TreeGrafter"/>
</dbReference>
<dbReference type="PANTHER" id="PTHR10681:SF128">
    <property type="entry name" value="THIOREDOXIN-DEPENDENT PEROXIDE REDUCTASE, MITOCHONDRIAL"/>
    <property type="match status" value="1"/>
</dbReference>
<evidence type="ECO:0000313" key="11">
    <source>
        <dbReference type="EMBL" id="ACY13028.1"/>
    </source>
</evidence>
<dbReference type="Gene3D" id="3.30.1020.10">
    <property type="entry name" value="Antioxidant, Horf6, Chain A, domain2"/>
    <property type="match status" value="1"/>
</dbReference>
<evidence type="ECO:0000256" key="9">
    <source>
        <dbReference type="PIRSR" id="PIRSR000239-1"/>
    </source>
</evidence>
<dbReference type="SUPFAM" id="SSF52833">
    <property type="entry name" value="Thioredoxin-like"/>
    <property type="match status" value="1"/>
</dbReference>
<dbReference type="HOGENOM" id="CLU_042529_4_2_7"/>
<dbReference type="Gene3D" id="3.40.30.10">
    <property type="entry name" value="Glutaredoxin"/>
    <property type="match status" value="1"/>
</dbReference>
<dbReference type="GO" id="GO:0008379">
    <property type="term" value="F:thioredoxin peroxidase activity"/>
    <property type="evidence" value="ECO:0007669"/>
    <property type="project" value="TreeGrafter"/>
</dbReference>
<dbReference type="GO" id="GO:0005829">
    <property type="term" value="C:cytosol"/>
    <property type="evidence" value="ECO:0007669"/>
    <property type="project" value="TreeGrafter"/>
</dbReference>
<organism evidence="11 12">
    <name type="scientific">Haliangium ochraceum (strain DSM 14365 / JCM 11303 / SMP-2)</name>
    <dbReference type="NCBI Taxonomy" id="502025"/>
    <lineage>
        <taxon>Bacteria</taxon>
        <taxon>Pseudomonadati</taxon>
        <taxon>Myxococcota</taxon>
        <taxon>Polyangia</taxon>
        <taxon>Haliangiales</taxon>
        <taxon>Kofleriaceae</taxon>
        <taxon>Haliangium</taxon>
    </lineage>
</organism>
<proteinExistence type="inferred from homology"/>
<dbReference type="STRING" id="502025.Hoch_0387"/>
<keyword evidence="2 11" id="KW-0575">Peroxidase</keyword>
<dbReference type="AlphaFoldDB" id="D0LIZ9"/>
<dbReference type="NCBIfam" id="NF009668">
    <property type="entry name" value="PRK13189.1"/>
    <property type="match status" value="1"/>
</dbReference>